<evidence type="ECO:0000256" key="10">
    <source>
        <dbReference type="SAM" id="Phobius"/>
    </source>
</evidence>
<keyword evidence="12" id="KW-1185">Reference proteome</keyword>
<evidence type="ECO:0000256" key="8">
    <source>
        <dbReference type="PIRSR" id="PIRSR602401-1"/>
    </source>
</evidence>
<keyword evidence="4 8" id="KW-0479">Metal-binding</keyword>
<dbReference type="GO" id="GO:0043386">
    <property type="term" value="P:mycotoxin biosynthetic process"/>
    <property type="evidence" value="ECO:0007669"/>
    <property type="project" value="UniProtKB-ARBA"/>
</dbReference>
<feature type="binding site" description="axial binding residue" evidence="8">
    <location>
        <position position="460"/>
    </location>
    <ligand>
        <name>heme</name>
        <dbReference type="ChEBI" id="CHEBI:30413"/>
    </ligand>
    <ligandPart>
        <name>Fe</name>
        <dbReference type="ChEBI" id="CHEBI:18248"/>
    </ligandPart>
</feature>
<dbReference type="PANTHER" id="PTHR24305">
    <property type="entry name" value="CYTOCHROME P450"/>
    <property type="match status" value="1"/>
</dbReference>
<dbReference type="Pfam" id="PF00067">
    <property type="entry name" value="p450"/>
    <property type="match status" value="1"/>
</dbReference>
<dbReference type="Proteomes" id="UP001149074">
    <property type="component" value="Unassembled WGS sequence"/>
</dbReference>
<gene>
    <name evidence="11" type="ORF">N7532_004819</name>
</gene>
<protein>
    <recommendedName>
        <fullName evidence="13">Cytochrome P450</fullName>
    </recommendedName>
</protein>
<dbReference type="GO" id="GO:0020037">
    <property type="term" value="F:heme binding"/>
    <property type="evidence" value="ECO:0007669"/>
    <property type="project" value="InterPro"/>
</dbReference>
<name>A0A9W9FCP5_9EURO</name>
<keyword evidence="7 9" id="KW-0503">Monooxygenase</keyword>
<evidence type="ECO:0000313" key="11">
    <source>
        <dbReference type="EMBL" id="KAJ5097818.1"/>
    </source>
</evidence>
<reference evidence="11" key="1">
    <citation type="submission" date="2022-11" db="EMBL/GenBank/DDBJ databases">
        <authorList>
            <person name="Petersen C."/>
        </authorList>
    </citation>
    <scope>NUCLEOTIDE SEQUENCE</scope>
    <source>
        <strain evidence="11">IBT 30761</strain>
    </source>
</reference>
<evidence type="ECO:0000256" key="4">
    <source>
        <dbReference type="ARBA" id="ARBA00022723"/>
    </source>
</evidence>
<keyword evidence="10" id="KW-1133">Transmembrane helix</keyword>
<dbReference type="InterPro" id="IPR001128">
    <property type="entry name" value="Cyt_P450"/>
</dbReference>
<keyword evidence="6 8" id="KW-0408">Iron</keyword>
<evidence type="ECO:0000256" key="7">
    <source>
        <dbReference type="ARBA" id="ARBA00023033"/>
    </source>
</evidence>
<evidence type="ECO:0000313" key="12">
    <source>
        <dbReference type="Proteomes" id="UP001149074"/>
    </source>
</evidence>
<dbReference type="SUPFAM" id="SSF48264">
    <property type="entry name" value="Cytochrome P450"/>
    <property type="match status" value="1"/>
</dbReference>
<evidence type="ECO:0000256" key="5">
    <source>
        <dbReference type="ARBA" id="ARBA00023002"/>
    </source>
</evidence>
<keyword evidence="10" id="KW-0472">Membrane</keyword>
<keyword evidence="3 8" id="KW-0349">Heme</keyword>
<dbReference type="Gene3D" id="1.10.630.10">
    <property type="entry name" value="Cytochrome P450"/>
    <property type="match status" value="1"/>
</dbReference>
<dbReference type="GeneID" id="81356292"/>
<evidence type="ECO:0000256" key="2">
    <source>
        <dbReference type="ARBA" id="ARBA00010617"/>
    </source>
</evidence>
<dbReference type="AlphaFoldDB" id="A0A9W9FCP5"/>
<dbReference type="PRINTS" id="PR00463">
    <property type="entry name" value="EP450I"/>
</dbReference>
<dbReference type="RefSeq" id="XP_056473472.1">
    <property type="nucleotide sequence ID" value="XM_056617313.1"/>
</dbReference>
<feature type="transmembrane region" description="Helical" evidence="10">
    <location>
        <begin position="21"/>
        <end position="44"/>
    </location>
</feature>
<dbReference type="InterPro" id="IPR017972">
    <property type="entry name" value="Cyt_P450_CS"/>
</dbReference>
<evidence type="ECO:0000256" key="3">
    <source>
        <dbReference type="ARBA" id="ARBA00022617"/>
    </source>
</evidence>
<dbReference type="GO" id="GO:0005506">
    <property type="term" value="F:iron ion binding"/>
    <property type="evidence" value="ECO:0007669"/>
    <property type="project" value="InterPro"/>
</dbReference>
<evidence type="ECO:0008006" key="13">
    <source>
        <dbReference type="Google" id="ProtNLM"/>
    </source>
</evidence>
<organism evidence="11 12">
    <name type="scientific">Penicillium argentinense</name>
    <dbReference type="NCBI Taxonomy" id="1131581"/>
    <lineage>
        <taxon>Eukaryota</taxon>
        <taxon>Fungi</taxon>
        <taxon>Dikarya</taxon>
        <taxon>Ascomycota</taxon>
        <taxon>Pezizomycotina</taxon>
        <taxon>Eurotiomycetes</taxon>
        <taxon>Eurotiomycetidae</taxon>
        <taxon>Eurotiales</taxon>
        <taxon>Aspergillaceae</taxon>
        <taxon>Penicillium</taxon>
    </lineage>
</organism>
<dbReference type="InterPro" id="IPR036396">
    <property type="entry name" value="Cyt_P450_sf"/>
</dbReference>
<evidence type="ECO:0000256" key="1">
    <source>
        <dbReference type="ARBA" id="ARBA00001971"/>
    </source>
</evidence>
<comment type="cofactor">
    <cofactor evidence="1 8">
        <name>heme</name>
        <dbReference type="ChEBI" id="CHEBI:30413"/>
    </cofactor>
</comment>
<dbReference type="EMBL" id="JAPQKI010000005">
    <property type="protein sequence ID" value="KAJ5097818.1"/>
    <property type="molecule type" value="Genomic_DNA"/>
</dbReference>
<comment type="similarity">
    <text evidence="2 9">Belongs to the cytochrome P450 family.</text>
</comment>
<dbReference type="PANTHER" id="PTHR24305:SF29">
    <property type="entry name" value="BENZOATE-PARA-HYDROXYLASE"/>
    <property type="match status" value="1"/>
</dbReference>
<dbReference type="GO" id="GO:0016705">
    <property type="term" value="F:oxidoreductase activity, acting on paired donors, with incorporation or reduction of molecular oxygen"/>
    <property type="evidence" value="ECO:0007669"/>
    <property type="project" value="InterPro"/>
</dbReference>
<comment type="caution">
    <text evidence="11">The sequence shown here is derived from an EMBL/GenBank/DDBJ whole genome shotgun (WGS) entry which is preliminary data.</text>
</comment>
<dbReference type="CDD" id="cd11061">
    <property type="entry name" value="CYP67-like"/>
    <property type="match status" value="1"/>
</dbReference>
<dbReference type="PRINTS" id="PR00385">
    <property type="entry name" value="P450"/>
</dbReference>
<dbReference type="GO" id="GO:0004497">
    <property type="term" value="F:monooxygenase activity"/>
    <property type="evidence" value="ECO:0007669"/>
    <property type="project" value="UniProtKB-KW"/>
</dbReference>
<dbReference type="OrthoDB" id="1470350at2759"/>
<dbReference type="InterPro" id="IPR002401">
    <property type="entry name" value="Cyt_P450_E_grp-I"/>
</dbReference>
<dbReference type="InterPro" id="IPR050121">
    <property type="entry name" value="Cytochrome_P450_monoxygenase"/>
</dbReference>
<accession>A0A9W9FCP5</accession>
<keyword evidence="5 9" id="KW-0560">Oxidoreductase</keyword>
<proteinExistence type="inferred from homology"/>
<sequence>MVAVVREAYLALGTKSYGEHFVLLLTLASLTSVYSMKTFLYVIYSVYLSSLSRFPGPFWAKVSPFWLVKQSHSTQRTTAVLSLHKRYGKFVRIAPNHISINVSQAANEVYGHNSGFLKASFYEAFVQVKPGLFNTREVDVHQRKKKYMNPAFSARALRDFEPHMDEEICLWKSRLLDMTHGTSAKVDFAIWTNYLAFDVIGSFSFGKPFGFIQKCHDDYGLIQAIDERGEVFNALGSIPGWLRPFMKYHPFDPFWKRGAMAGANLEVFGRRAYLERKHSKSSDRRDLLSYLLAAKDPDTGKPLPEEEIIAESISFIVGGSDTTSSTMANFIDFVSRDKTLLKQIQKELDAKYPGPLGPNWVADNATAGTLPLLNSTLREVMRIRPTSATGLERVTPKGGRVIGGALIPEGTIVSVPTQCVMQDEIVFPDPFALRPERWLEGNAESLLISFLPFSTGPRACIGRNFAWMEAVKGLATLFRLFNLHRATEAETEVREGFFNKAVECVVELSRRQDS</sequence>
<dbReference type="PROSITE" id="PS00086">
    <property type="entry name" value="CYTOCHROME_P450"/>
    <property type="match status" value="1"/>
</dbReference>
<evidence type="ECO:0000256" key="6">
    <source>
        <dbReference type="ARBA" id="ARBA00023004"/>
    </source>
</evidence>
<reference evidence="11" key="2">
    <citation type="journal article" date="2023" name="IMA Fungus">
        <title>Comparative genomic study of the Penicillium genus elucidates a diverse pangenome and 15 lateral gene transfer events.</title>
        <authorList>
            <person name="Petersen C."/>
            <person name="Sorensen T."/>
            <person name="Nielsen M.R."/>
            <person name="Sondergaard T.E."/>
            <person name="Sorensen J.L."/>
            <person name="Fitzpatrick D.A."/>
            <person name="Frisvad J.C."/>
            <person name="Nielsen K.L."/>
        </authorList>
    </citation>
    <scope>NUCLEOTIDE SEQUENCE</scope>
    <source>
        <strain evidence="11">IBT 30761</strain>
    </source>
</reference>
<evidence type="ECO:0000256" key="9">
    <source>
        <dbReference type="RuleBase" id="RU000461"/>
    </source>
</evidence>
<keyword evidence="10" id="KW-0812">Transmembrane</keyword>